<dbReference type="NCBIfam" id="TIGR02210">
    <property type="entry name" value="rodA_shape"/>
    <property type="match status" value="1"/>
</dbReference>
<dbReference type="InterPro" id="IPR011923">
    <property type="entry name" value="RodA/MrdB"/>
</dbReference>
<name>A0A2M6WCW2_9BACT</name>
<evidence type="ECO:0000256" key="4">
    <source>
        <dbReference type="ARBA" id="ARBA00022989"/>
    </source>
</evidence>
<organism evidence="7 8">
    <name type="scientific">Candidatus Komeilibacteria bacterium CG10_big_fil_rev_8_21_14_0_10_41_13</name>
    <dbReference type="NCBI Taxonomy" id="1974476"/>
    <lineage>
        <taxon>Bacteria</taxon>
        <taxon>Candidatus Komeiliibacteriota</taxon>
    </lineage>
</organism>
<dbReference type="InterPro" id="IPR001182">
    <property type="entry name" value="FtsW/RodA"/>
</dbReference>
<feature type="transmembrane region" description="Helical" evidence="6">
    <location>
        <begin position="45"/>
        <end position="62"/>
    </location>
</feature>
<evidence type="ECO:0000256" key="1">
    <source>
        <dbReference type="ARBA" id="ARBA00004141"/>
    </source>
</evidence>
<keyword evidence="2 6" id="KW-0812">Transmembrane</keyword>
<comment type="subcellular location">
    <subcellularLocation>
        <location evidence="1">Membrane</location>
        <topology evidence="1">Multi-pass membrane protein</topology>
    </subcellularLocation>
</comment>
<evidence type="ECO:0000256" key="6">
    <source>
        <dbReference type="SAM" id="Phobius"/>
    </source>
</evidence>
<evidence type="ECO:0000313" key="8">
    <source>
        <dbReference type="Proteomes" id="UP000230543"/>
    </source>
</evidence>
<protein>
    <submittedName>
        <fullName evidence="7">Rod shape-determining protein RodA</fullName>
    </submittedName>
</protein>
<evidence type="ECO:0000256" key="2">
    <source>
        <dbReference type="ARBA" id="ARBA00022692"/>
    </source>
</evidence>
<dbReference type="GO" id="GO:0032153">
    <property type="term" value="C:cell division site"/>
    <property type="evidence" value="ECO:0007669"/>
    <property type="project" value="TreeGrafter"/>
</dbReference>
<dbReference type="PROSITE" id="PS00428">
    <property type="entry name" value="FTSW_RODA_SPOVE"/>
    <property type="match status" value="1"/>
</dbReference>
<evidence type="ECO:0000256" key="3">
    <source>
        <dbReference type="ARBA" id="ARBA00022960"/>
    </source>
</evidence>
<keyword evidence="5 6" id="KW-0472">Membrane</keyword>
<dbReference type="GO" id="GO:0051301">
    <property type="term" value="P:cell division"/>
    <property type="evidence" value="ECO:0007669"/>
    <property type="project" value="InterPro"/>
</dbReference>
<keyword evidence="3" id="KW-0133">Cell shape</keyword>
<keyword evidence="4 6" id="KW-1133">Transmembrane helix</keyword>
<sequence>MKRFFGLLKYFDWYLVINTILLMIFSLATLYSLQLNVNNPNYTVFHRQLIFVALGLVVFFLISSINYRTWGDFYKVIIIATLIIMAGVLFLGVTIRGTSGWVRFFGQTFQPVELAKIGLIIFLAKYFSIHGQNPKIFKKIGLAAIPVMALVLLVVRQPDLGSAMILFLTFLGLVFLLPLRKKHLLTILVIILVLSTVFWLFFLQDYQKDRLLTFVQPQRDPLGTGYNVTQAIVSVGSGRLFGRGLGLGSQSQLNFLPEQQTDFIFAVIAEELGFVGSGLLLLMFFSLFMRIFWIARATSDNFGQLFALGILIYLSLQTIVNIAMNMGMAPVTGIPLPLVSYGGSSLLSVLIGLGIVQSLYIKGRQSIFERSDS</sequence>
<feature type="transmembrane region" description="Helical" evidence="6">
    <location>
        <begin position="272"/>
        <end position="293"/>
    </location>
</feature>
<dbReference type="GO" id="GO:0005886">
    <property type="term" value="C:plasma membrane"/>
    <property type="evidence" value="ECO:0007669"/>
    <property type="project" value="TreeGrafter"/>
</dbReference>
<accession>A0A2M6WCW2</accession>
<dbReference type="GO" id="GO:0008360">
    <property type="term" value="P:regulation of cell shape"/>
    <property type="evidence" value="ECO:0007669"/>
    <property type="project" value="UniProtKB-KW"/>
</dbReference>
<dbReference type="Proteomes" id="UP000230543">
    <property type="component" value="Unassembled WGS sequence"/>
</dbReference>
<feature type="transmembrane region" description="Helical" evidence="6">
    <location>
        <begin position="338"/>
        <end position="361"/>
    </location>
</feature>
<dbReference type="PANTHER" id="PTHR30474">
    <property type="entry name" value="CELL CYCLE PROTEIN"/>
    <property type="match status" value="1"/>
</dbReference>
<dbReference type="InterPro" id="IPR018365">
    <property type="entry name" value="Cell_cycle_FtsW-rel_CS"/>
</dbReference>
<dbReference type="Pfam" id="PF01098">
    <property type="entry name" value="FTSW_RODA_SPOVE"/>
    <property type="match status" value="1"/>
</dbReference>
<feature type="transmembrane region" description="Helical" evidence="6">
    <location>
        <begin position="160"/>
        <end position="177"/>
    </location>
</feature>
<feature type="transmembrane region" description="Helical" evidence="6">
    <location>
        <begin position="12"/>
        <end position="33"/>
    </location>
</feature>
<dbReference type="GO" id="GO:0015648">
    <property type="term" value="F:lipid-linked peptidoglycan transporter activity"/>
    <property type="evidence" value="ECO:0007669"/>
    <property type="project" value="TreeGrafter"/>
</dbReference>
<evidence type="ECO:0000256" key="5">
    <source>
        <dbReference type="ARBA" id="ARBA00023136"/>
    </source>
</evidence>
<comment type="caution">
    <text evidence="7">The sequence shown here is derived from an EMBL/GenBank/DDBJ whole genome shotgun (WGS) entry which is preliminary data.</text>
</comment>
<feature type="transmembrane region" description="Helical" evidence="6">
    <location>
        <begin position="101"/>
        <end position="124"/>
    </location>
</feature>
<feature type="transmembrane region" description="Helical" evidence="6">
    <location>
        <begin position="74"/>
        <end position="95"/>
    </location>
</feature>
<reference evidence="8" key="1">
    <citation type="submission" date="2017-09" db="EMBL/GenBank/DDBJ databases">
        <title>Depth-based differentiation of microbial function through sediment-hosted aquifers and enrichment of novel symbionts in the deep terrestrial subsurface.</title>
        <authorList>
            <person name="Probst A.J."/>
            <person name="Ladd B."/>
            <person name="Jarett J.K."/>
            <person name="Geller-Mcgrath D.E."/>
            <person name="Sieber C.M.K."/>
            <person name="Emerson J.B."/>
            <person name="Anantharaman K."/>
            <person name="Thomas B.C."/>
            <person name="Malmstrom R."/>
            <person name="Stieglmeier M."/>
            <person name="Klingl A."/>
            <person name="Woyke T."/>
            <person name="Ryan C.M."/>
            <person name="Banfield J.F."/>
        </authorList>
    </citation>
    <scope>NUCLEOTIDE SEQUENCE [LARGE SCALE GENOMIC DNA]</scope>
</reference>
<evidence type="ECO:0000313" key="7">
    <source>
        <dbReference type="EMBL" id="PIT90613.1"/>
    </source>
</evidence>
<feature type="transmembrane region" description="Helical" evidence="6">
    <location>
        <begin position="184"/>
        <end position="202"/>
    </location>
</feature>
<dbReference type="EMBL" id="PFBO01000036">
    <property type="protein sequence ID" value="PIT90613.1"/>
    <property type="molecule type" value="Genomic_DNA"/>
</dbReference>
<feature type="transmembrane region" description="Helical" evidence="6">
    <location>
        <begin position="305"/>
        <end position="326"/>
    </location>
</feature>
<gene>
    <name evidence="7" type="ORF">COU22_01195</name>
</gene>
<feature type="transmembrane region" description="Helical" evidence="6">
    <location>
        <begin position="136"/>
        <end position="154"/>
    </location>
</feature>
<proteinExistence type="predicted"/>
<dbReference type="AlphaFoldDB" id="A0A2M6WCW2"/>